<feature type="compositionally biased region" description="Low complexity" evidence="1">
    <location>
        <begin position="451"/>
        <end position="473"/>
    </location>
</feature>
<evidence type="ECO:0000256" key="1">
    <source>
        <dbReference type="SAM" id="MobiDB-lite"/>
    </source>
</evidence>
<feature type="region of interest" description="Disordered" evidence="1">
    <location>
        <begin position="170"/>
        <end position="201"/>
    </location>
</feature>
<dbReference type="Proteomes" id="UP000830375">
    <property type="component" value="Unassembled WGS sequence"/>
</dbReference>
<comment type="caution">
    <text evidence="2">The sequence shown here is derived from an EMBL/GenBank/DDBJ whole genome shotgun (WGS) entry which is preliminary data.</text>
</comment>
<keyword evidence="2" id="KW-0675">Receptor</keyword>
<feature type="compositionally biased region" description="Basic residues" evidence="1">
    <location>
        <begin position="474"/>
        <end position="485"/>
    </location>
</feature>
<feature type="region of interest" description="Disordered" evidence="1">
    <location>
        <begin position="114"/>
        <end position="158"/>
    </location>
</feature>
<dbReference type="Gene3D" id="1.10.287.3160">
    <property type="match status" value="1"/>
</dbReference>
<keyword evidence="3" id="KW-1185">Reference proteome</keyword>
<name>A0ABQ8LBD1_LABRO</name>
<protein>
    <submittedName>
        <fullName evidence="2">Parathyroid hormone/parathyroid hormone-related peptide receptor</fullName>
    </submittedName>
</protein>
<feature type="compositionally biased region" description="Basic and acidic residues" evidence="1">
    <location>
        <begin position="136"/>
        <end position="147"/>
    </location>
</feature>
<sequence length="485" mass="52358">MRIGEWNLHRKPFPRTYGYIRRLRAFTHSDFLLRSSRRLKKIEKKRKKFQLLIVCAGSKTPALSCTHSEALLQPFPGQSDLTIFLRGTPVISAGPSLQRSQSASAKLVREQGDLRVIVRDAPPGKSPRKSRPSKRGPVELPKHDTRPSRGPSVSFGAPEEDMMSIAASEEGMPSAEGDDSGGQPSTAGAVQSEADAKLAASGQPRASIPFFPEVHEELTKTWAAPFTARPRQSSSLLTTLDGGAARGYVDVPQVERAVAVHLCPQNAATWRNRPRLPSKACELSSALAAKAYGAVGQAASALHAMAILQVYQAKALKQLHEGSSDSEVMQELRSAADFALRATKVTARALGQVMSTMVVQERHLWLNLAQMSDADKIRFLDAPVSQVGLFGDTVEDFAQQFSAVQKQTEAIKHILPRRDRPSGAQPPPARCRGRRPAASTSAHPPTPSQGPAPQQGGRAGHGKSAQPAAQKPPARGRPRKSGKRP</sequence>
<feature type="compositionally biased region" description="Basic and acidic residues" evidence="1">
    <location>
        <begin position="412"/>
        <end position="421"/>
    </location>
</feature>
<evidence type="ECO:0000313" key="3">
    <source>
        <dbReference type="Proteomes" id="UP000830375"/>
    </source>
</evidence>
<evidence type="ECO:0000313" key="2">
    <source>
        <dbReference type="EMBL" id="KAI2648051.1"/>
    </source>
</evidence>
<dbReference type="EMBL" id="JACTAM010000026">
    <property type="protein sequence ID" value="KAI2648051.1"/>
    <property type="molecule type" value="Genomic_DNA"/>
</dbReference>
<feature type="region of interest" description="Disordered" evidence="1">
    <location>
        <begin position="412"/>
        <end position="485"/>
    </location>
</feature>
<accession>A0ABQ8LBD1</accession>
<gene>
    <name evidence="2" type="ORF">H4Q32_024994</name>
</gene>
<reference evidence="2 3" key="1">
    <citation type="submission" date="2022-01" db="EMBL/GenBank/DDBJ databases">
        <title>A high-quality chromosome-level genome assembly of rohu carp, Labeo rohita.</title>
        <authorList>
            <person name="Arick M.A. II"/>
            <person name="Hsu C.-Y."/>
            <person name="Magbanua Z."/>
            <person name="Pechanova O."/>
            <person name="Grover C."/>
            <person name="Miller E."/>
            <person name="Thrash A."/>
            <person name="Ezzel L."/>
            <person name="Alam S."/>
            <person name="Benzie J."/>
            <person name="Hamilton M."/>
            <person name="Karsi A."/>
            <person name="Lawrence M.L."/>
            <person name="Peterson D.G."/>
        </authorList>
    </citation>
    <scope>NUCLEOTIDE SEQUENCE [LARGE SCALE GENOMIC DNA]</scope>
    <source>
        <strain evidence="3">BAU-BD-2019</strain>
        <tissue evidence="2">Blood</tissue>
    </source>
</reference>
<organism evidence="2 3">
    <name type="scientific">Labeo rohita</name>
    <name type="common">Indian major carp</name>
    <name type="synonym">Cyprinus rohita</name>
    <dbReference type="NCBI Taxonomy" id="84645"/>
    <lineage>
        <taxon>Eukaryota</taxon>
        <taxon>Metazoa</taxon>
        <taxon>Chordata</taxon>
        <taxon>Craniata</taxon>
        <taxon>Vertebrata</taxon>
        <taxon>Euteleostomi</taxon>
        <taxon>Actinopterygii</taxon>
        <taxon>Neopterygii</taxon>
        <taxon>Teleostei</taxon>
        <taxon>Ostariophysi</taxon>
        <taxon>Cypriniformes</taxon>
        <taxon>Cyprinidae</taxon>
        <taxon>Labeoninae</taxon>
        <taxon>Labeonini</taxon>
        <taxon>Labeo</taxon>
    </lineage>
</organism>
<proteinExistence type="predicted"/>